<evidence type="ECO:0000256" key="2">
    <source>
        <dbReference type="SAM" id="MobiDB-lite"/>
    </source>
</evidence>
<evidence type="ECO:0000313" key="6">
    <source>
        <dbReference type="Proteomes" id="UP000005408"/>
    </source>
</evidence>
<reference evidence="5" key="1">
    <citation type="submission" date="2022-08" db="UniProtKB">
        <authorList>
            <consortium name="EnsemblMetazoa"/>
        </authorList>
    </citation>
    <scope>IDENTIFICATION</scope>
    <source>
        <strain evidence="5">05x7-T-G4-1.051#20</strain>
    </source>
</reference>
<keyword evidence="6" id="KW-1185">Reference proteome</keyword>
<dbReference type="SUPFAM" id="SSF56436">
    <property type="entry name" value="C-type lectin-like"/>
    <property type="match status" value="2"/>
</dbReference>
<dbReference type="PROSITE" id="PS50041">
    <property type="entry name" value="C_TYPE_LECTIN_2"/>
    <property type="match status" value="1"/>
</dbReference>
<dbReference type="PROSITE" id="PS00615">
    <property type="entry name" value="C_TYPE_LECTIN_1"/>
    <property type="match status" value="1"/>
</dbReference>
<keyword evidence="3" id="KW-0472">Membrane</keyword>
<organism evidence="5 6">
    <name type="scientific">Magallana gigas</name>
    <name type="common">Pacific oyster</name>
    <name type="synonym">Crassostrea gigas</name>
    <dbReference type="NCBI Taxonomy" id="29159"/>
    <lineage>
        <taxon>Eukaryota</taxon>
        <taxon>Metazoa</taxon>
        <taxon>Spiralia</taxon>
        <taxon>Lophotrochozoa</taxon>
        <taxon>Mollusca</taxon>
        <taxon>Bivalvia</taxon>
        <taxon>Autobranchia</taxon>
        <taxon>Pteriomorphia</taxon>
        <taxon>Ostreida</taxon>
        <taxon>Ostreoidea</taxon>
        <taxon>Ostreidae</taxon>
        <taxon>Magallana</taxon>
    </lineage>
</organism>
<dbReference type="Gene3D" id="3.10.100.10">
    <property type="entry name" value="Mannose-Binding Protein A, subunit A"/>
    <property type="match status" value="2"/>
</dbReference>
<keyword evidence="3" id="KW-0812">Transmembrane</keyword>
<feature type="compositionally biased region" description="Basic and acidic residues" evidence="2">
    <location>
        <begin position="339"/>
        <end position="353"/>
    </location>
</feature>
<dbReference type="InterPro" id="IPR050828">
    <property type="entry name" value="C-type_lectin/matrix_domain"/>
</dbReference>
<protein>
    <recommendedName>
        <fullName evidence="4">C-type lectin domain-containing protein</fullName>
    </recommendedName>
</protein>
<evidence type="ECO:0000313" key="5">
    <source>
        <dbReference type="EnsemblMetazoa" id="G6871.2:cds"/>
    </source>
</evidence>
<dbReference type="InterPro" id="IPR001304">
    <property type="entry name" value="C-type_lectin-like"/>
</dbReference>
<dbReference type="PANTHER" id="PTHR45710:SF26">
    <property type="entry name" value="RH26557P"/>
    <property type="match status" value="1"/>
</dbReference>
<name>A0A8W8NQ98_MAGGI</name>
<feature type="domain" description="C-type lectin" evidence="4">
    <location>
        <begin position="20"/>
        <end position="147"/>
    </location>
</feature>
<dbReference type="AlphaFoldDB" id="A0A8W8NQ98"/>
<dbReference type="PANTHER" id="PTHR45710">
    <property type="entry name" value="C-TYPE LECTIN DOMAIN-CONTAINING PROTEIN 180"/>
    <property type="match status" value="1"/>
</dbReference>
<dbReference type="Pfam" id="PF00059">
    <property type="entry name" value="Lectin_C"/>
    <property type="match status" value="1"/>
</dbReference>
<feature type="region of interest" description="Disordered" evidence="2">
    <location>
        <begin position="339"/>
        <end position="360"/>
    </location>
</feature>
<evidence type="ECO:0000256" key="3">
    <source>
        <dbReference type="SAM" id="Phobius"/>
    </source>
</evidence>
<dbReference type="CDD" id="cd00037">
    <property type="entry name" value="CLECT"/>
    <property type="match status" value="2"/>
</dbReference>
<sequence>MECVGLWAVLVLGLLYSGSYVSGFYYGRDASVTVATAITQCQSLGLRLAVLETRAEYDSAKAFLNTYNSLWGKSKNVWIGLQRDATPAVFKWIDGSALTWAPLYADPWKDGGTPSTDVTKACIKMEWGSSLLWKDHECAATEDFLCEGFLLNPASQLSWSGAKSSCESMGMKLASLKTAEINDAAIKYINVRYNIAGMSPADLWHGFYKTTSSVFTFEDDYGCSSTFRFLCQDQFTTIPTTTTTTPTTTTTTTTTPATTTTTELATTTKPWWFVEYSEDGKAIGANGLTFDKSSPPARFGVIGLAIGFSVFSLLTVGVCAVWFCCLRSKDDYRHQEEEVEEKPKKVSPMDRKPHGLQYIA</sequence>
<accession>A0A8W8NQ98</accession>
<keyword evidence="1" id="KW-1015">Disulfide bond</keyword>
<feature type="transmembrane region" description="Helical" evidence="3">
    <location>
        <begin position="299"/>
        <end position="325"/>
    </location>
</feature>
<dbReference type="SMART" id="SM00034">
    <property type="entry name" value="CLECT"/>
    <property type="match status" value="1"/>
</dbReference>
<proteinExistence type="predicted"/>
<dbReference type="InterPro" id="IPR016187">
    <property type="entry name" value="CTDL_fold"/>
</dbReference>
<evidence type="ECO:0000256" key="1">
    <source>
        <dbReference type="ARBA" id="ARBA00023157"/>
    </source>
</evidence>
<evidence type="ECO:0000259" key="4">
    <source>
        <dbReference type="PROSITE" id="PS50041"/>
    </source>
</evidence>
<dbReference type="InterPro" id="IPR016186">
    <property type="entry name" value="C-type_lectin-like/link_sf"/>
</dbReference>
<dbReference type="Proteomes" id="UP000005408">
    <property type="component" value="Unassembled WGS sequence"/>
</dbReference>
<keyword evidence="3" id="KW-1133">Transmembrane helix</keyword>
<dbReference type="InterPro" id="IPR018378">
    <property type="entry name" value="C-type_lectin_CS"/>
</dbReference>
<dbReference type="EnsemblMetazoa" id="G6871.2">
    <property type="protein sequence ID" value="G6871.2:cds"/>
    <property type="gene ID" value="G6871"/>
</dbReference>